<protein>
    <submittedName>
        <fullName evidence="5">Ribonuclease H-like domain-containing protein</fullName>
    </submittedName>
</protein>
<dbReference type="Pfam" id="PF25597">
    <property type="entry name" value="SH3_retrovirus"/>
    <property type="match status" value="1"/>
</dbReference>
<feature type="compositionally biased region" description="Polar residues" evidence="3">
    <location>
        <begin position="809"/>
        <end position="822"/>
    </location>
</feature>
<evidence type="ECO:0000313" key="6">
    <source>
        <dbReference type="Proteomes" id="UP001151760"/>
    </source>
</evidence>
<evidence type="ECO:0000259" key="4">
    <source>
        <dbReference type="PROSITE" id="PS50994"/>
    </source>
</evidence>
<dbReference type="PANTHER" id="PTHR42648">
    <property type="entry name" value="TRANSPOSASE, PUTATIVE-RELATED"/>
    <property type="match status" value="1"/>
</dbReference>
<dbReference type="PROSITE" id="PS50994">
    <property type="entry name" value="INTEGRASE"/>
    <property type="match status" value="1"/>
</dbReference>
<dbReference type="InterPro" id="IPR001584">
    <property type="entry name" value="Integrase_cat-core"/>
</dbReference>
<dbReference type="InterPro" id="IPR039537">
    <property type="entry name" value="Retrotran_Ty1/copia-like"/>
</dbReference>
<evidence type="ECO:0000256" key="2">
    <source>
        <dbReference type="ARBA" id="ARBA00022801"/>
    </source>
</evidence>
<reference evidence="5" key="2">
    <citation type="submission" date="2022-01" db="EMBL/GenBank/DDBJ databases">
        <authorList>
            <person name="Yamashiro T."/>
            <person name="Shiraishi A."/>
            <person name="Satake H."/>
            <person name="Nakayama K."/>
        </authorList>
    </citation>
    <scope>NUCLEOTIDE SEQUENCE</scope>
</reference>
<keyword evidence="1" id="KW-0479">Metal-binding</keyword>
<feature type="domain" description="Integrase catalytic" evidence="4">
    <location>
        <begin position="425"/>
        <end position="591"/>
    </location>
</feature>
<keyword evidence="2" id="KW-0378">Hydrolase</keyword>
<gene>
    <name evidence="5" type="ORF">Tco_1093190</name>
</gene>
<accession>A0ABQ5IEF8</accession>
<proteinExistence type="predicted"/>
<reference evidence="5" key="1">
    <citation type="journal article" date="2022" name="Int. J. Mol. Sci.">
        <title>Draft Genome of Tanacetum Coccineum: Genomic Comparison of Closely Related Tanacetum-Family Plants.</title>
        <authorList>
            <person name="Yamashiro T."/>
            <person name="Shiraishi A."/>
            <person name="Nakayama K."/>
            <person name="Satake H."/>
        </authorList>
    </citation>
    <scope>NUCLEOTIDE SEQUENCE</scope>
</reference>
<comment type="caution">
    <text evidence="5">The sequence shown here is derived from an EMBL/GenBank/DDBJ whole genome shotgun (WGS) entry which is preliminary data.</text>
</comment>
<evidence type="ECO:0000313" key="5">
    <source>
        <dbReference type="EMBL" id="GJT97672.1"/>
    </source>
</evidence>
<dbReference type="Pfam" id="PF00665">
    <property type="entry name" value="rve"/>
    <property type="match status" value="1"/>
</dbReference>
<name>A0ABQ5IEF8_9ASTR</name>
<dbReference type="InterPro" id="IPR036397">
    <property type="entry name" value="RNaseH_sf"/>
</dbReference>
<dbReference type="EMBL" id="BQNB010020601">
    <property type="protein sequence ID" value="GJT97672.1"/>
    <property type="molecule type" value="Genomic_DNA"/>
</dbReference>
<organism evidence="5 6">
    <name type="scientific">Tanacetum coccineum</name>
    <dbReference type="NCBI Taxonomy" id="301880"/>
    <lineage>
        <taxon>Eukaryota</taxon>
        <taxon>Viridiplantae</taxon>
        <taxon>Streptophyta</taxon>
        <taxon>Embryophyta</taxon>
        <taxon>Tracheophyta</taxon>
        <taxon>Spermatophyta</taxon>
        <taxon>Magnoliopsida</taxon>
        <taxon>eudicotyledons</taxon>
        <taxon>Gunneridae</taxon>
        <taxon>Pentapetalae</taxon>
        <taxon>asterids</taxon>
        <taxon>campanulids</taxon>
        <taxon>Asterales</taxon>
        <taxon>Asteraceae</taxon>
        <taxon>Asteroideae</taxon>
        <taxon>Anthemideae</taxon>
        <taxon>Anthemidinae</taxon>
        <taxon>Tanacetum</taxon>
    </lineage>
</organism>
<feature type="region of interest" description="Disordered" evidence="3">
    <location>
        <begin position="789"/>
        <end position="831"/>
    </location>
</feature>
<dbReference type="SUPFAM" id="SSF53098">
    <property type="entry name" value="Ribonuclease H-like"/>
    <property type="match status" value="1"/>
</dbReference>
<dbReference type="Gene3D" id="3.30.420.10">
    <property type="entry name" value="Ribonuclease H-like superfamily/Ribonuclease H"/>
    <property type="match status" value="1"/>
</dbReference>
<dbReference type="Proteomes" id="UP001151760">
    <property type="component" value="Unassembled WGS sequence"/>
</dbReference>
<evidence type="ECO:0000256" key="1">
    <source>
        <dbReference type="ARBA" id="ARBA00022723"/>
    </source>
</evidence>
<feature type="region of interest" description="Disordered" evidence="3">
    <location>
        <begin position="715"/>
        <end position="740"/>
    </location>
</feature>
<dbReference type="InterPro" id="IPR012337">
    <property type="entry name" value="RNaseH-like_sf"/>
</dbReference>
<keyword evidence="6" id="KW-1185">Reference proteome</keyword>
<dbReference type="PANTHER" id="PTHR42648:SF32">
    <property type="entry name" value="RIBONUCLEASE H-LIKE DOMAIN, GAG-PRE-INTEGRASE DOMAIN PROTEIN-RELATED"/>
    <property type="match status" value="1"/>
</dbReference>
<dbReference type="InterPro" id="IPR057670">
    <property type="entry name" value="SH3_retrovirus"/>
</dbReference>
<feature type="compositionally biased region" description="Basic and acidic residues" evidence="3">
    <location>
        <begin position="725"/>
        <end position="738"/>
    </location>
</feature>
<dbReference type="Pfam" id="PF07727">
    <property type="entry name" value="RVT_2"/>
    <property type="match status" value="1"/>
</dbReference>
<sequence>MKNVTCINKDTTPVEFNKNFETNHDDECKPSNRYNFIPIIDLVSERSFYEGIPLIFIIKNLYVPFGIPFDPKQFYKDGVYTRILRRPRDQRHPYLKFEGLEYTDADILDFEERLGKIYERGEVIENGDSWVLISQRTEENGITTSKVSTTATTKEKIKRKNDVKGEGCLFTHGTYNEHAVLFRLKNPNGSNVYIRDLKQVLRLGTIARSAEQQDSKEDQFRLKINQEARARFQRLWFLKIVRKVYIVKESDNSKENSDKSLLKEVESQVKSSFVKDCGCNTSKKVREVEPKKVRENNDAPIIKDWVSDDEEQDESITRPEKKTITPTATKIEKTVRKSVRTPVNIVRLRVINTARQNRTSVNATKANGFNDVKPSACWWMLKLMTSTLAYLSDFKLFDGGYVAFGGVHVGGKQHRASCKSKVLNPITKPLFMLHMDLFGPTFVSSLMHKKYCLVVTDDYSRFTWVFFLTTKDETSEILKRFIKEIENLVDKKVKIIRSDNGTEFKNKVMDDFCREKGIKREYSVARTPQQNGVAERRNRTLIEAARTMLADSKLPTTFWAEAVSTACYVQNRVLVVKPHNKTPYELFRGFKPALSFMRPFGCHVTILNTLDSLGKFDGKSDEGFFVGYSLSSKAFRVYNTRTKRVEENLHIGFLENKPMIEGTGPKWLFDIDSLTQSMNYVPVSAGTVSNISAGTSEVNSQECIVMPIWKDPSYFDSPTENVENGEPKTADDTQKQDEDGLNNENAEQERFLVNSSSKDINTVRQQVNTASLDLNTGSLELNAAGPLVSTASPYKEDSTEEEPEVDFGNITNSNIVPTTPNTRIHKDHPTDNVIGDLQSTVQTGRMLKPTSEQGFLNDILVDLPNGKKAIGTKWVFRNKKDERGIVIRNKARLVAQSHRQEEGIDYEEVFALVARIEAIRLGKIDQTLFIKKQKGDILVVQVYVDDIIFGSTNKKLCTGFEKLMKDKFQMSSMAKIFKKFNYSDVKFAATPVDLEKPLVKDGDADDVDVHLYRSMIGSLMYLTASRPDIMFAVCACARFQVTPKTSHLLAVKRIFRYLKGKPTLRLWYSRDSPFEY</sequence>
<evidence type="ECO:0000256" key="3">
    <source>
        <dbReference type="SAM" id="MobiDB-lite"/>
    </source>
</evidence>
<dbReference type="InterPro" id="IPR013103">
    <property type="entry name" value="RVT_2"/>
</dbReference>